<feature type="transmembrane region" description="Helical" evidence="1">
    <location>
        <begin position="20"/>
        <end position="36"/>
    </location>
</feature>
<comment type="caution">
    <text evidence="2">The sequence shown here is derived from an EMBL/GenBank/DDBJ whole genome shotgun (WGS) entry which is preliminary data.</text>
</comment>
<sequence length="37" mass="4451">MEVNIVAFGFYFLLGRTVQPWYTLWFVLAVVLIRMTR</sequence>
<protein>
    <submittedName>
        <fullName evidence="2">Uncharacterized protein</fullName>
    </submittedName>
</protein>
<name>A0A7W9DBQ9_9MICC</name>
<evidence type="ECO:0000313" key="2">
    <source>
        <dbReference type="EMBL" id="MBB5598147.1"/>
    </source>
</evidence>
<reference evidence="2 3" key="1">
    <citation type="submission" date="2020-08" db="EMBL/GenBank/DDBJ databases">
        <title>Sequencing the genomes of 1000 actinobacteria strains.</title>
        <authorList>
            <person name="Klenk H.-P."/>
        </authorList>
    </citation>
    <scope>NUCLEOTIDE SEQUENCE [LARGE SCALE GENOMIC DNA]</scope>
    <source>
        <strain evidence="2 3">DSM 23694</strain>
    </source>
</reference>
<organism evidence="2 3">
    <name type="scientific">Neomicrococcus lactis</name>
    <dbReference type="NCBI Taxonomy" id="732241"/>
    <lineage>
        <taxon>Bacteria</taxon>
        <taxon>Bacillati</taxon>
        <taxon>Actinomycetota</taxon>
        <taxon>Actinomycetes</taxon>
        <taxon>Micrococcales</taxon>
        <taxon>Micrococcaceae</taxon>
        <taxon>Neomicrococcus</taxon>
    </lineage>
</organism>
<dbReference type="EMBL" id="JACHBL010000001">
    <property type="protein sequence ID" value="MBB5598147.1"/>
    <property type="molecule type" value="Genomic_DNA"/>
</dbReference>
<dbReference type="AlphaFoldDB" id="A0A7W9DBQ9"/>
<keyword evidence="3" id="KW-1185">Reference proteome</keyword>
<gene>
    <name evidence="2" type="ORF">BKA12_001227</name>
</gene>
<evidence type="ECO:0000256" key="1">
    <source>
        <dbReference type="SAM" id="Phobius"/>
    </source>
</evidence>
<accession>A0A7W9DBQ9</accession>
<dbReference type="Proteomes" id="UP000523863">
    <property type="component" value="Unassembled WGS sequence"/>
</dbReference>
<proteinExistence type="predicted"/>
<keyword evidence="1" id="KW-0472">Membrane</keyword>
<keyword evidence="1" id="KW-0812">Transmembrane</keyword>
<keyword evidence="1" id="KW-1133">Transmembrane helix</keyword>
<evidence type="ECO:0000313" key="3">
    <source>
        <dbReference type="Proteomes" id="UP000523863"/>
    </source>
</evidence>